<dbReference type="HOGENOM" id="CLU_966587_0_0_1"/>
<feature type="compositionally biased region" description="Basic and acidic residues" evidence="1">
    <location>
        <begin position="243"/>
        <end position="255"/>
    </location>
</feature>
<dbReference type="Proteomes" id="UP000006039">
    <property type="component" value="Unassembled WGS sequence"/>
</dbReference>
<dbReference type="VEuPathDB" id="FungiDB:GGTG_10703"/>
<evidence type="ECO:0000256" key="1">
    <source>
        <dbReference type="SAM" id="MobiDB-lite"/>
    </source>
</evidence>
<protein>
    <submittedName>
        <fullName evidence="2 3">Uncharacterized protein</fullName>
    </submittedName>
</protein>
<sequence>MTHTSPSRGDRAPRAARRRRATLWLYGRRSSSGNAVNSYLLQPQRHEEITRRMSSILGSKPPRGCCHVQPDRLQIRPGRGRSVGTTTTARATPAAIAGAAANGRAPAVSRAASETRAGPRRLAGFIEYRQASVSDEGGAEAGFYAPRRGRSSGRTCRQKQGTQSDRGSGYSDEPILSPPPPGPGSAELPLILKTSEAAEGPHSEPEHQDRDEACATSDSGRAEAREVGLGSGRNARVNFQGDGIKRDRRADRAGERASSVESHRAETSSVAGVHVDGSGTIISLLLAP</sequence>
<evidence type="ECO:0000313" key="2">
    <source>
        <dbReference type="EMBL" id="EJT71445.1"/>
    </source>
</evidence>
<dbReference type="GeneID" id="20351161"/>
<name>J3PB29_GAET3</name>
<dbReference type="AlphaFoldDB" id="J3PB29"/>
<gene>
    <name evidence="3" type="primary">20351161</name>
    <name evidence="2" type="ORF">GGTG_10703</name>
</gene>
<organism evidence="2">
    <name type="scientific">Gaeumannomyces tritici (strain R3-111a-1)</name>
    <name type="common">Wheat and barley take-all root rot fungus</name>
    <name type="synonym">Gaeumannomyces graminis var. tritici</name>
    <dbReference type="NCBI Taxonomy" id="644352"/>
    <lineage>
        <taxon>Eukaryota</taxon>
        <taxon>Fungi</taxon>
        <taxon>Dikarya</taxon>
        <taxon>Ascomycota</taxon>
        <taxon>Pezizomycotina</taxon>
        <taxon>Sordariomycetes</taxon>
        <taxon>Sordariomycetidae</taxon>
        <taxon>Magnaporthales</taxon>
        <taxon>Magnaporthaceae</taxon>
        <taxon>Gaeumannomyces</taxon>
    </lineage>
</organism>
<evidence type="ECO:0000313" key="4">
    <source>
        <dbReference type="Proteomes" id="UP000006039"/>
    </source>
</evidence>
<feature type="compositionally biased region" description="Polar residues" evidence="1">
    <location>
        <begin position="152"/>
        <end position="166"/>
    </location>
</feature>
<feature type="compositionally biased region" description="Basic and acidic residues" evidence="1">
    <location>
        <begin position="199"/>
        <end position="213"/>
    </location>
</feature>
<dbReference type="EMBL" id="GL385400">
    <property type="protein sequence ID" value="EJT71445.1"/>
    <property type="molecule type" value="Genomic_DNA"/>
</dbReference>
<reference evidence="3" key="4">
    <citation type="journal article" date="2015" name="G3 (Bethesda)">
        <title>Genome sequences of three phytopathogenic species of the Magnaporthaceae family of fungi.</title>
        <authorList>
            <person name="Okagaki L.H."/>
            <person name="Nunes C.C."/>
            <person name="Sailsbery J."/>
            <person name="Clay B."/>
            <person name="Brown D."/>
            <person name="John T."/>
            <person name="Oh Y."/>
            <person name="Young N."/>
            <person name="Fitzgerald M."/>
            <person name="Haas B.J."/>
            <person name="Zeng Q."/>
            <person name="Young S."/>
            <person name="Adiconis X."/>
            <person name="Fan L."/>
            <person name="Levin J.Z."/>
            <person name="Mitchell T.K."/>
            <person name="Okubara P.A."/>
            <person name="Farman M.L."/>
            <person name="Kohn L.M."/>
            <person name="Birren B."/>
            <person name="Ma L.-J."/>
            <person name="Dean R.A."/>
        </authorList>
    </citation>
    <scope>NUCLEOTIDE SEQUENCE</scope>
    <source>
        <strain evidence="3">R3-111a-1</strain>
    </source>
</reference>
<reference evidence="2" key="3">
    <citation type="submission" date="2010-09" db="EMBL/GenBank/DDBJ databases">
        <title>Annotation of Gaeumannomyces graminis var. tritici R3-111a-1.</title>
        <authorList>
            <consortium name="The Broad Institute Genome Sequencing Platform"/>
            <person name="Ma L.-J."/>
            <person name="Dead R."/>
            <person name="Young S.K."/>
            <person name="Zeng Q."/>
            <person name="Gargeya S."/>
            <person name="Fitzgerald M."/>
            <person name="Haas B."/>
            <person name="Abouelleil A."/>
            <person name="Alvarado L."/>
            <person name="Arachchi H.M."/>
            <person name="Berlin A."/>
            <person name="Brown A."/>
            <person name="Chapman S.B."/>
            <person name="Chen Z."/>
            <person name="Dunbar C."/>
            <person name="Freedman E."/>
            <person name="Gearin G."/>
            <person name="Gellesch M."/>
            <person name="Goldberg J."/>
            <person name="Griggs A."/>
            <person name="Gujja S."/>
            <person name="Heiman D."/>
            <person name="Howarth C."/>
            <person name="Larson L."/>
            <person name="Lui A."/>
            <person name="MacDonald P.J.P."/>
            <person name="Mehta T."/>
            <person name="Montmayeur A."/>
            <person name="Murphy C."/>
            <person name="Neiman D."/>
            <person name="Pearson M."/>
            <person name="Priest M."/>
            <person name="Roberts A."/>
            <person name="Saif S."/>
            <person name="Shea T."/>
            <person name="Shenoy N."/>
            <person name="Sisk P."/>
            <person name="Stolte C."/>
            <person name="Sykes S."/>
            <person name="Yandava C."/>
            <person name="Wortman J."/>
            <person name="Nusbaum C."/>
            <person name="Birren B."/>
        </authorList>
    </citation>
    <scope>NUCLEOTIDE SEQUENCE</scope>
    <source>
        <strain evidence="2">R3-111a-1</strain>
    </source>
</reference>
<reference evidence="3" key="5">
    <citation type="submission" date="2018-04" db="UniProtKB">
        <authorList>
            <consortium name="EnsemblFungi"/>
        </authorList>
    </citation>
    <scope>IDENTIFICATION</scope>
    <source>
        <strain evidence="3">R3-111a-1</strain>
    </source>
</reference>
<proteinExistence type="predicted"/>
<reference evidence="2" key="2">
    <citation type="submission" date="2010-07" db="EMBL/GenBank/DDBJ databases">
        <authorList>
            <consortium name="The Broad Institute Genome Sequencing Platform"/>
            <consortium name="Broad Institute Genome Sequencing Center for Infectious Disease"/>
            <person name="Ma L.-J."/>
            <person name="Dead R."/>
            <person name="Young S."/>
            <person name="Zeng Q."/>
            <person name="Koehrsen M."/>
            <person name="Alvarado L."/>
            <person name="Berlin A."/>
            <person name="Chapman S.B."/>
            <person name="Chen Z."/>
            <person name="Freedman E."/>
            <person name="Gellesch M."/>
            <person name="Goldberg J."/>
            <person name="Griggs A."/>
            <person name="Gujja S."/>
            <person name="Heilman E.R."/>
            <person name="Heiman D."/>
            <person name="Hepburn T."/>
            <person name="Howarth C."/>
            <person name="Jen D."/>
            <person name="Larson L."/>
            <person name="Mehta T."/>
            <person name="Neiman D."/>
            <person name="Pearson M."/>
            <person name="Roberts A."/>
            <person name="Saif S."/>
            <person name="Shea T."/>
            <person name="Shenoy N."/>
            <person name="Sisk P."/>
            <person name="Stolte C."/>
            <person name="Sykes S."/>
            <person name="Walk T."/>
            <person name="White J."/>
            <person name="Yandava C."/>
            <person name="Haas B."/>
            <person name="Nusbaum C."/>
            <person name="Birren B."/>
        </authorList>
    </citation>
    <scope>NUCLEOTIDE SEQUENCE</scope>
    <source>
        <strain evidence="2">R3-111a-1</strain>
    </source>
</reference>
<dbReference type="EnsemblFungi" id="EJT71445">
    <property type="protein sequence ID" value="EJT71445"/>
    <property type="gene ID" value="GGTG_10703"/>
</dbReference>
<accession>J3PB29</accession>
<keyword evidence="4" id="KW-1185">Reference proteome</keyword>
<feature type="region of interest" description="Disordered" evidence="1">
    <location>
        <begin position="139"/>
        <end position="271"/>
    </location>
</feature>
<evidence type="ECO:0000313" key="3">
    <source>
        <dbReference type="EnsemblFungi" id="EJT71445"/>
    </source>
</evidence>
<reference evidence="4" key="1">
    <citation type="submission" date="2010-07" db="EMBL/GenBank/DDBJ databases">
        <title>The genome sequence of Gaeumannomyces graminis var. tritici strain R3-111a-1.</title>
        <authorList>
            <consortium name="The Broad Institute Genome Sequencing Platform"/>
            <person name="Ma L.-J."/>
            <person name="Dead R."/>
            <person name="Young S."/>
            <person name="Zeng Q."/>
            <person name="Koehrsen M."/>
            <person name="Alvarado L."/>
            <person name="Berlin A."/>
            <person name="Chapman S.B."/>
            <person name="Chen Z."/>
            <person name="Freedman E."/>
            <person name="Gellesch M."/>
            <person name="Goldberg J."/>
            <person name="Griggs A."/>
            <person name="Gujja S."/>
            <person name="Heilman E.R."/>
            <person name="Heiman D."/>
            <person name="Hepburn T."/>
            <person name="Howarth C."/>
            <person name="Jen D."/>
            <person name="Larson L."/>
            <person name="Mehta T."/>
            <person name="Neiman D."/>
            <person name="Pearson M."/>
            <person name="Roberts A."/>
            <person name="Saif S."/>
            <person name="Shea T."/>
            <person name="Shenoy N."/>
            <person name="Sisk P."/>
            <person name="Stolte C."/>
            <person name="Sykes S."/>
            <person name="Walk T."/>
            <person name="White J."/>
            <person name="Yandava C."/>
            <person name="Haas B."/>
            <person name="Nusbaum C."/>
            <person name="Birren B."/>
        </authorList>
    </citation>
    <scope>NUCLEOTIDE SEQUENCE [LARGE SCALE GENOMIC DNA]</scope>
    <source>
        <strain evidence="4">R3-111a-1</strain>
    </source>
</reference>
<dbReference type="RefSeq" id="XP_009226842.1">
    <property type="nucleotide sequence ID" value="XM_009228578.1"/>
</dbReference>